<comment type="caution">
    <text evidence="7">The sequence shown here is derived from an EMBL/GenBank/DDBJ whole genome shotgun (WGS) entry which is preliminary data.</text>
</comment>
<gene>
    <name evidence="7" type="ORF">GCM10009560_38650</name>
</gene>
<comment type="cofactor">
    <cofactor evidence="1">
        <name>FAD</name>
        <dbReference type="ChEBI" id="CHEBI:57692"/>
    </cofactor>
</comment>
<evidence type="ECO:0000256" key="5">
    <source>
        <dbReference type="ARBA" id="ARBA00023002"/>
    </source>
</evidence>
<comment type="similarity">
    <text evidence="2">Belongs to the oxygen-dependent FAD-linked oxidoreductase family.</text>
</comment>
<evidence type="ECO:0000256" key="2">
    <source>
        <dbReference type="ARBA" id="ARBA00005466"/>
    </source>
</evidence>
<dbReference type="InterPro" id="IPR006094">
    <property type="entry name" value="Oxid_FAD_bind_N"/>
</dbReference>
<dbReference type="SUPFAM" id="SSF56176">
    <property type="entry name" value="FAD-binding/transporter-associated domain-like"/>
    <property type="match status" value="1"/>
</dbReference>
<evidence type="ECO:0000259" key="6">
    <source>
        <dbReference type="PROSITE" id="PS51387"/>
    </source>
</evidence>
<dbReference type="InterPro" id="IPR016167">
    <property type="entry name" value="FAD-bd_PCMH_sub1"/>
</dbReference>
<evidence type="ECO:0000256" key="4">
    <source>
        <dbReference type="ARBA" id="ARBA00022827"/>
    </source>
</evidence>
<accession>A0ABP4AAF2</accession>
<dbReference type="Gene3D" id="3.30.43.10">
    <property type="entry name" value="Uridine Diphospho-n-acetylenolpyruvylglucosamine Reductase, domain 2"/>
    <property type="match status" value="1"/>
</dbReference>
<dbReference type="Gene3D" id="3.30.465.10">
    <property type="match status" value="1"/>
</dbReference>
<dbReference type="Proteomes" id="UP001501578">
    <property type="component" value="Unassembled WGS sequence"/>
</dbReference>
<evidence type="ECO:0000256" key="1">
    <source>
        <dbReference type="ARBA" id="ARBA00001974"/>
    </source>
</evidence>
<dbReference type="PANTHER" id="PTHR42973:SF39">
    <property type="entry name" value="FAD-BINDING PCMH-TYPE DOMAIN-CONTAINING PROTEIN"/>
    <property type="match status" value="1"/>
</dbReference>
<keyword evidence="3" id="KW-0285">Flavoprotein</keyword>
<dbReference type="PROSITE" id="PS51387">
    <property type="entry name" value="FAD_PCMH"/>
    <property type="match status" value="1"/>
</dbReference>
<keyword evidence="5" id="KW-0560">Oxidoreductase</keyword>
<protein>
    <submittedName>
        <fullName evidence="7">FAD-binding oxidoreductase</fullName>
    </submittedName>
</protein>
<feature type="domain" description="FAD-binding PCMH-type" evidence="6">
    <location>
        <begin position="30"/>
        <end position="200"/>
    </location>
</feature>
<dbReference type="Gene3D" id="3.40.462.20">
    <property type="match status" value="1"/>
</dbReference>
<keyword evidence="4" id="KW-0274">FAD</keyword>
<reference evidence="8" key="1">
    <citation type="journal article" date="2019" name="Int. J. Syst. Evol. Microbiol.">
        <title>The Global Catalogue of Microorganisms (GCM) 10K type strain sequencing project: providing services to taxonomists for standard genome sequencing and annotation.</title>
        <authorList>
            <consortium name="The Broad Institute Genomics Platform"/>
            <consortium name="The Broad Institute Genome Sequencing Center for Infectious Disease"/>
            <person name="Wu L."/>
            <person name="Ma J."/>
        </authorList>
    </citation>
    <scope>NUCLEOTIDE SEQUENCE [LARGE SCALE GENOMIC DNA]</scope>
    <source>
        <strain evidence="8">JCM 11136</strain>
    </source>
</reference>
<evidence type="ECO:0000313" key="7">
    <source>
        <dbReference type="EMBL" id="GAA0932842.1"/>
    </source>
</evidence>
<dbReference type="Pfam" id="PF01565">
    <property type="entry name" value="FAD_binding_4"/>
    <property type="match status" value="1"/>
</dbReference>
<dbReference type="InterPro" id="IPR016166">
    <property type="entry name" value="FAD-bd_PCMH"/>
</dbReference>
<evidence type="ECO:0000313" key="8">
    <source>
        <dbReference type="Proteomes" id="UP001501578"/>
    </source>
</evidence>
<keyword evidence="8" id="KW-1185">Reference proteome</keyword>
<evidence type="ECO:0000256" key="3">
    <source>
        <dbReference type="ARBA" id="ARBA00022630"/>
    </source>
</evidence>
<dbReference type="InterPro" id="IPR016169">
    <property type="entry name" value="FAD-bd_PCMH_sub2"/>
</dbReference>
<name>A0ABP4AAF2_9ACTN</name>
<proteinExistence type="inferred from homology"/>
<dbReference type="InterPro" id="IPR050416">
    <property type="entry name" value="FAD-linked_Oxidoreductase"/>
</dbReference>
<sequence>MAVFDGVSTAVSVPGEAGYEAATRVFNLAAPARPSAATTARTVGQVQAALEHARAKGLGVRVHSTGHAAGSGGPMDGALLVRTEMDGTVEIDTARRVARIPAGTSWGPVVDAACAHGLAVAHGSSPTVGVVGYLLGGGLSPYGRQLGLAVNSVRAIELVTADGEPRRVDAGHEPELFWALRGGGGGFGVVTAVEVGLFEAAGVVTGSTYWAAEHAEPLLRRWLRWTRGAPRAVTTSLRLMNLPPVPDVPPALVGESVAVDGAVLVPAGGDPATAQRLADQMLRPLLAVADPVMHAWSFTSLSGALHAHMDPTEPVPFTGDHMLLGDLDAEAVDAFLRLFGPGSGSPLVIAGLRQLGGAFTESGPDGGALARVEAPYSYAGSGVPVDAAAARALDEHRALARTALRPWDTGLTVPSFVESFTQPQRHLDAASVRRADRVRAEVDPDGLFRGDVAPNATALY</sequence>
<dbReference type="RefSeq" id="WP_343951299.1">
    <property type="nucleotide sequence ID" value="NZ_BAAAHQ010000020.1"/>
</dbReference>
<dbReference type="PANTHER" id="PTHR42973">
    <property type="entry name" value="BINDING OXIDOREDUCTASE, PUTATIVE (AFU_ORTHOLOGUE AFUA_1G17690)-RELATED"/>
    <property type="match status" value="1"/>
</dbReference>
<organism evidence="7 8">
    <name type="scientific">Nonomuraea longicatena</name>
    <dbReference type="NCBI Taxonomy" id="83682"/>
    <lineage>
        <taxon>Bacteria</taxon>
        <taxon>Bacillati</taxon>
        <taxon>Actinomycetota</taxon>
        <taxon>Actinomycetes</taxon>
        <taxon>Streptosporangiales</taxon>
        <taxon>Streptosporangiaceae</taxon>
        <taxon>Nonomuraea</taxon>
    </lineage>
</organism>
<dbReference type="EMBL" id="BAAAHQ010000020">
    <property type="protein sequence ID" value="GAA0932842.1"/>
    <property type="molecule type" value="Genomic_DNA"/>
</dbReference>
<dbReference type="InterPro" id="IPR036318">
    <property type="entry name" value="FAD-bd_PCMH-like_sf"/>
</dbReference>